<name>A0A7V2SIN9_9BACT</name>
<dbReference type="EMBL" id="DRNO01000126">
    <property type="protein sequence ID" value="HFC03594.1"/>
    <property type="molecule type" value="Genomic_DNA"/>
</dbReference>
<sequence length="137" mass="16124">MKTLKIFLGWLIGGLLVIQLIRIDVPEPPKADPQDEIKAPGEITALLKRSCYDCHSNHTRWPWYSHVAPVSWEVNSHVKNGRSWLNFSIWNRYSEEKKQKLYKGIAKSIDWKMPPADYMWIHKNARLSPEERQKIKT</sequence>
<organism evidence="2">
    <name type="scientific">Nitratifractor salsuginis</name>
    <dbReference type="NCBI Taxonomy" id="269261"/>
    <lineage>
        <taxon>Bacteria</taxon>
        <taxon>Pseudomonadati</taxon>
        <taxon>Campylobacterota</taxon>
        <taxon>Epsilonproteobacteria</taxon>
        <taxon>Campylobacterales</taxon>
        <taxon>Sulfurovaceae</taxon>
        <taxon>Nitratifractor</taxon>
    </lineage>
</organism>
<reference evidence="2" key="1">
    <citation type="journal article" date="2020" name="mSystems">
        <title>Genome- and Community-Level Interaction Insights into Carbon Utilization and Element Cycling Functions of Hydrothermarchaeota in Hydrothermal Sediment.</title>
        <authorList>
            <person name="Zhou Z."/>
            <person name="Liu Y."/>
            <person name="Xu W."/>
            <person name="Pan J."/>
            <person name="Luo Z.H."/>
            <person name="Li M."/>
        </authorList>
    </citation>
    <scope>NUCLEOTIDE SEQUENCE [LARGE SCALE GENOMIC DNA]</scope>
    <source>
        <strain evidence="2">HyVt-513</strain>
    </source>
</reference>
<feature type="domain" description="Haem-binding" evidence="1">
    <location>
        <begin position="12"/>
        <end position="137"/>
    </location>
</feature>
<evidence type="ECO:0000259" key="1">
    <source>
        <dbReference type="SMART" id="SM01235"/>
    </source>
</evidence>
<dbReference type="SMART" id="SM01235">
    <property type="entry name" value="Haem_bd"/>
    <property type="match status" value="1"/>
</dbReference>
<dbReference type="Pfam" id="PF14376">
    <property type="entry name" value="Haem_bd"/>
    <property type="match status" value="1"/>
</dbReference>
<dbReference type="Proteomes" id="UP000885722">
    <property type="component" value="Unassembled WGS sequence"/>
</dbReference>
<evidence type="ECO:0000313" key="2">
    <source>
        <dbReference type="EMBL" id="HFC03594.1"/>
    </source>
</evidence>
<feature type="non-terminal residue" evidence="2">
    <location>
        <position position="137"/>
    </location>
</feature>
<dbReference type="InterPro" id="IPR025992">
    <property type="entry name" value="Haem-bd"/>
</dbReference>
<comment type="caution">
    <text evidence="2">The sequence shown here is derived from an EMBL/GenBank/DDBJ whole genome shotgun (WGS) entry which is preliminary data.</text>
</comment>
<accession>A0A7V2SIN9</accession>
<proteinExistence type="predicted"/>
<protein>
    <submittedName>
        <fullName evidence="2">Cytochrome C</fullName>
    </submittedName>
</protein>
<dbReference type="AlphaFoldDB" id="A0A7V2SIN9"/>
<gene>
    <name evidence="2" type="ORF">ENJ74_01860</name>
</gene>